<dbReference type="PANTHER" id="PTHR47861:SF4">
    <property type="entry name" value="FKBP-TYPE 16 KDA PEPTIDYL-PROLYL CIS-TRANS ISOMERASE"/>
    <property type="match status" value="1"/>
</dbReference>
<dbReference type="NCBIfam" id="NF011676">
    <property type="entry name" value="PRK15095.1"/>
    <property type="match status" value="1"/>
</dbReference>
<keyword evidence="4 5" id="KW-0413">Isomerase</keyword>
<dbReference type="Pfam" id="PF00254">
    <property type="entry name" value="FKBP_C"/>
    <property type="match status" value="1"/>
</dbReference>
<comment type="similarity">
    <text evidence="2 6">Belongs to the FKBP-type PPIase family.</text>
</comment>
<dbReference type="EC" id="5.2.1.8" evidence="6"/>
<evidence type="ECO:0000256" key="6">
    <source>
        <dbReference type="RuleBase" id="RU003915"/>
    </source>
</evidence>
<evidence type="ECO:0000256" key="1">
    <source>
        <dbReference type="ARBA" id="ARBA00000971"/>
    </source>
</evidence>
<dbReference type="SUPFAM" id="SSF54534">
    <property type="entry name" value="FKBP-like"/>
    <property type="match status" value="1"/>
</dbReference>
<comment type="catalytic activity">
    <reaction evidence="1 5 6">
        <text>[protein]-peptidylproline (omega=180) = [protein]-peptidylproline (omega=0)</text>
        <dbReference type="Rhea" id="RHEA:16237"/>
        <dbReference type="Rhea" id="RHEA-COMP:10747"/>
        <dbReference type="Rhea" id="RHEA-COMP:10748"/>
        <dbReference type="ChEBI" id="CHEBI:83833"/>
        <dbReference type="ChEBI" id="CHEBI:83834"/>
        <dbReference type="EC" id="5.2.1.8"/>
    </reaction>
</comment>
<proteinExistence type="inferred from homology"/>
<comment type="caution">
    <text evidence="8">The sequence shown here is derived from an EMBL/GenBank/DDBJ whole genome shotgun (WGS) entry which is preliminary data.</text>
</comment>
<evidence type="ECO:0000256" key="5">
    <source>
        <dbReference type="PROSITE-ProRule" id="PRU00277"/>
    </source>
</evidence>
<name>A0ABQ5ZVY6_9GAMM</name>
<dbReference type="PANTHER" id="PTHR47861">
    <property type="entry name" value="FKBP-TYPE PEPTIDYL-PROLYL CIS-TRANS ISOMERASE SLYD"/>
    <property type="match status" value="1"/>
</dbReference>
<dbReference type="InterPro" id="IPR001179">
    <property type="entry name" value="PPIase_FKBP_dom"/>
</dbReference>
<evidence type="ECO:0000313" key="9">
    <source>
        <dbReference type="Proteomes" id="UP001156682"/>
    </source>
</evidence>
<evidence type="ECO:0000313" key="8">
    <source>
        <dbReference type="EMBL" id="GLR64174.1"/>
    </source>
</evidence>
<evidence type="ECO:0000256" key="3">
    <source>
        <dbReference type="ARBA" id="ARBA00023110"/>
    </source>
</evidence>
<dbReference type="PROSITE" id="PS50059">
    <property type="entry name" value="FKBP_PPIASE"/>
    <property type="match status" value="1"/>
</dbReference>
<evidence type="ECO:0000259" key="7">
    <source>
        <dbReference type="PROSITE" id="PS50059"/>
    </source>
</evidence>
<keyword evidence="9" id="KW-1185">Reference proteome</keyword>
<evidence type="ECO:0000256" key="4">
    <source>
        <dbReference type="ARBA" id="ARBA00023235"/>
    </source>
</evidence>
<organism evidence="8 9">
    <name type="scientific">Marinospirillum insulare</name>
    <dbReference type="NCBI Taxonomy" id="217169"/>
    <lineage>
        <taxon>Bacteria</taxon>
        <taxon>Pseudomonadati</taxon>
        <taxon>Pseudomonadota</taxon>
        <taxon>Gammaproteobacteria</taxon>
        <taxon>Oceanospirillales</taxon>
        <taxon>Oceanospirillaceae</taxon>
        <taxon>Marinospirillum</taxon>
    </lineage>
</organism>
<dbReference type="Gene3D" id="3.10.50.40">
    <property type="match status" value="1"/>
</dbReference>
<dbReference type="EMBL" id="BSOR01000027">
    <property type="protein sequence ID" value="GLR64174.1"/>
    <property type="molecule type" value="Genomic_DNA"/>
</dbReference>
<sequence>MLKFTFIIWLENVMNNLKISEGTQVKLHFALLLEDGETVDSTFEKEPATLTYGNGNLPEGFESCLQGLQAGDKKSFTVLPEQAFGQHNPSNIQQLALSTFSNIDELEEGMIVGFTDKSGGELPGVILEINERQVEVDFNHPLAGRTLTFKVEIMDVTPVTLQ</sequence>
<dbReference type="Proteomes" id="UP001156682">
    <property type="component" value="Unassembled WGS sequence"/>
</dbReference>
<gene>
    <name evidence="8" type="ORF">GCM10007878_16120</name>
</gene>
<keyword evidence="3 5" id="KW-0697">Rotamase</keyword>
<feature type="domain" description="PPIase FKBP-type" evidence="7">
    <location>
        <begin position="22"/>
        <end position="88"/>
    </location>
</feature>
<accession>A0ABQ5ZVY6</accession>
<dbReference type="InterPro" id="IPR048261">
    <property type="entry name" value="SlpA/SlyD-like_ins_sf"/>
</dbReference>
<reference evidence="9" key="1">
    <citation type="journal article" date="2019" name="Int. J. Syst. Evol. Microbiol.">
        <title>The Global Catalogue of Microorganisms (GCM) 10K type strain sequencing project: providing services to taxonomists for standard genome sequencing and annotation.</title>
        <authorList>
            <consortium name="The Broad Institute Genomics Platform"/>
            <consortium name="The Broad Institute Genome Sequencing Center for Infectious Disease"/>
            <person name="Wu L."/>
            <person name="Ma J."/>
        </authorList>
    </citation>
    <scope>NUCLEOTIDE SEQUENCE [LARGE SCALE GENOMIC DNA]</scope>
    <source>
        <strain evidence="9">NBRC 100033</strain>
    </source>
</reference>
<dbReference type="Gene3D" id="2.40.10.330">
    <property type="match status" value="1"/>
</dbReference>
<dbReference type="InterPro" id="IPR046357">
    <property type="entry name" value="PPIase_dom_sf"/>
</dbReference>
<evidence type="ECO:0000256" key="2">
    <source>
        <dbReference type="ARBA" id="ARBA00006577"/>
    </source>
</evidence>
<dbReference type="GO" id="GO:0016853">
    <property type="term" value="F:isomerase activity"/>
    <property type="evidence" value="ECO:0007669"/>
    <property type="project" value="UniProtKB-KW"/>
</dbReference>
<protein>
    <recommendedName>
        <fullName evidence="6">Peptidyl-prolyl cis-trans isomerase</fullName>
        <ecNumber evidence="6">5.2.1.8</ecNumber>
    </recommendedName>
</protein>